<dbReference type="AlphaFoldDB" id="N9R5R5"/>
<dbReference type="HOGENOM" id="CLU_136598_0_0_6"/>
<sequence>MPQYLRIAENIYRYFEKNKKFNTTLPDCLNMIIKQLREELKDTDLKLLYNYIDFVEGFYKEPPDGRISIDVSLVPSYKNKDEFILWLASFIEKNTEGGVKRLPPIFDEIPPEFSFEKNMKEIFRENGKASFDVNDKSFFNKNEDEVAQLIDSYFKSDEYEHFKNS</sequence>
<gene>
    <name evidence="1" type="ORF">F888_02978</name>
    <name evidence="2" type="ORF">GCM10007354_03380</name>
</gene>
<name>N9R5R5_9GAMM</name>
<reference evidence="2" key="3">
    <citation type="submission" date="2024-03" db="EMBL/GenBank/DDBJ databases">
        <authorList>
            <person name="Sun Q."/>
            <person name="Sedlacek I."/>
        </authorList>
    </citation>
    <scope>NUCLEOTIDE SEQUENCE</scope>
    <source>
        <strain evidence="2">CCM 8635</strain>
    </source>
</reference>
<evidence type="ECO:0000313" key="2">
    <source>
        <dbReference type="EMBL" id="GGH26156.1"/>
    </source>
</evidence>
<dbReference type="RefSeq" id="WP_005287653.1">
    <property type="nucleotide sequence ID" value="NZ_BMDA01000001.1"/>
</dbReference>
<dbReference type="Proteomes" id="UP000652691">
    <property type="component" value="Unassembled WGS sequence"/>
</dbReference>
<reference evidence="2 4" key="2">
    <citation type="journal article" date="2014" name="Int. J. Syst. Evol. Microbiol.">
        <title>Complete genome sequence of Corynebacterium casei LMG S-19264T (=DSM 44701T), isolated from a smear-ripened cheese.</title>
        <authorList>
            <consortium name="US DOE Joint Genome Institute (JGI-PGF)"/>
            <person name="Walter F."/>
            <person name="Albersmeier A."/>
            <person name="Kalinowski J."/>
            <person name="Ruckert C."/>
        </authorList>
    </citation>
    <scope>NUCLEOTIDE SEQUENCE [LARGE SCALE GENOMIC DNA]</scope>
    <source>
        <strain evidence="2 4">CCM 8635</strain>
    </source>
</reference>
<dbReference type="PATRIC" id="fig|1217698.3.peg.2907"/>
<keyword evidence="3" id="KW-1185">Reference proteome</keyword>
<dbReference type="GeneID" id="80102913"/>
<comment type="caution">
    <text evidence="1">The sequence shown here is derived from an EMBL/GenBank/DDBJ whole genome shotgun (WGS) entry which is preliminary data.</text>
</comment>
<protein>
    <submittedName>
        <fullName evidence="1">Uncharacterized protein</fullName>
    </submittedName>
</protein>
<dbReference type="Proteomes" id="UP000013200">
    <property type="component" value="Unassembled WGS sequence"/>
</dbReference>
<evidence type="ECO:0000313" key="3">
    <source>
        <dbReference type="Proteomes" id="UP000013200"/>
    </source>
</evidence>
<reference evidence="1 3" key="1">
    <citation type="submission" date="2013-02" db="EMBL/GenBank/DDBJ databases">
        <title>The Genome Sequence of Acinetobacter sp. NIPH 3623.</title>
        <authorList>
            <consortium name="The Broad Institute Genome Sequencing Platform"/>
            <consortium name="The Broad Institute Genome Sequencing Center for Infectious Disease"/>
            <person name="Cerqueira G."/>
            <person name="Feldgarden M."/>
            <person name="Courvalin P."/>
            <person name="Perichon B."/>
            <person name="Grillot-Courvalin C."/>
            <person name="Clermont D."/>
            <person name="Rocha E."/>
            <person name="Yoon E.-J."/>
            <person name="Nemec A."/>
            <person name="Walker B."/>
            <person name="Young S.K."/>
            <person name="Zeng Q."/>
            <person name="Gargeya S."/>
            <person name="Fitzgerald M."/>
            <person name="Haas B."/>
            <person name="Abouelleil A."/>
            <person name="Alvarado L."/>
            <person name="Arachchi H.M."/>
            <person name="Berlin A.M."/>
            <person name="Chapman S.B."/>
            <person name="Dewar J."/>
            <person name="Goldberg J."/>
            <person name="Griggs A."/>
            <person name="Gujja S."/>
            <person name="Hansen M."/>
            <person name="Howarth C."/>
            <person name="Imamovic A."/>
            <person name="Larimer J."/>
            <person name="McCowan C."/>
            <person name="Murphy C."/>
            <person name="Neiman D."/>
            <person name="Pearson M."/>
            <person name="Priest M."/>
            <person name="Roberts A."/>
            <person name="Saif S."/>
            <person name="Shea T."/>
            <person name="Sisk P."/>
            <person name="Sykes S."/>
            <person name="Wortman J."/>
            <person name="Nusbaum C."/>
            <person name="Birren B."/>
        </authorList>
    </citation>
    <scope>NUCLEOTIDE SEQUENCE [LARGE SCALE GENOMIC DNA]</scope>
    <source>
        <strain evidence="1 3">NIPH 3623</strain>
    </source>
</reference>
<organism evidence="1 3">
    <name type="scientific">Acinetobacter courvalinii</name>
    <dbReference type="NCBI Taxonomy" id="280147"/>
    <lineage>
        <taxon>Bacteria</taxon>
        <taxon>Pseudomonadati</taxon>
        <taxon>Pseudomonadota</taxon>
        <taxon>Gammaproteobacteria</taxon>
        <taxon>Moraxellales</taxon>
        <taxon>Moraxellaceae</taxon>
        <taxon>Acinetobacter</taxon>
    </lineage>
</organism>
<dbReference type="STRING" id="1217698.F888_02978"/>
<accession>N9R5R5</accession>
<evidence type="ECO:0000313" key="1">
    <source>
        <dbReference type="EMBL" id="ENX37636.1"/>
    </source>
</evidence>
<proteinExistence type="predicted"/>
<dbReference type="EMBL" id="BMDA01000001">
    <property type="protein sequence ID" value="GGH26156.1"/>
    <property type="molecule type" value="Genomic_DNA"/>
</dbReference>
<evidence type="ECO:0000313" key="4">
    <source>
        <dbReference type="Proteomes" id="UP000652691"/>
    </source>
</evidence>
<dbReference type="EMBL" id="APSA01000007">
    <property type="protein sequence ID" value="ENX37636.1"/>
    <property type="molecule type" value="Genomic_DNA"/>
</dbReference>